<dbReference type="EMBL" id="FCOL02000018">
    <property type="protein sequence ID" value="SAL64221.1"/>
    <property type="molecule type" value="Genomic_DNA"/>
</dbReference>
<feature type="coiled-coil region" evidence="1">
    <location>
        <begin position="80"/>
        <end position="129"/>
    </location>
</feature>
<evidence type="ECO:0000313" key="4">
    <source>
        <dbReference type="Proteomes" id="UP000054925"/>
    </source>
</evidence>
<dbReference type="RefSeq" id="WP_087657379.1">
    <property type="nucleotide sequence ID" value="NZ_FCOL02000018.1"/>
</dbReference>
<name>A0A158J7A9_9BURK</name>
<dbReference type="OrthoDB" id="119761at2"/>
<sequence length="140" mass="16074">MKSSWFLKFSNKLAQIAGHASTFVIAVGLVIVWAISGPLFHFSDTWQLVINTSTTIVTFLMVFLIQNTQNRDTAAMQIKLDELIRAVDKAHNALLDLEELDEKDLARFRERYEKLARDARDDLRDASREIDLPSVDRPQR</sequence>
<dbReference type="Pfam" id="PF04120">
    <property type="entry name" value="Iron_permease"/>
    <property type="match status" value="1"/>
</dbReference>
<dbReference type="InterPro" id="IPR007251">
    <property type="entry name" value="Iron_permease_Fet4"/>
</dbReference>
<dbReference type="Proteomes" id="UP000054925">
    <property type="component" value="Unassembled WGS sequence"/>
</dbReference>
<organism evidence="3 4">
    <name type="scientific">Caballeronia terrestris</name>
    <dbReference type="NCBI Taxonomy" id="1226301"/>
    <lineage>
        <taxon>Bacteria</taxon>
        <taxon>Pseudomonadati</taxon>
        <taxon>Pseudomonadota</taxon>
        <taxon>Betaproteobacteria</taxon>
        <taxon>Burkholderiales</taxon>
        <taxon>Burkholderiaceae</taxon>
        <taxon>Caballeronia</taxon>
    </lineage>
</organism>
<keyword evidence="1" id="KW-0175">Coiled coil</keyword>
<feature type="transmembrane region" description="Helical" evidence="2">
    <location>
        <begin position="20"/>
        <end position="40"/>
    </location>
</feature>
<dbReference type="AlphaFoldDB" id="A0A158J7A9"/>
<keyword evidence="2" id="KW-0812">Transmembrane</keyword>
<evidence type="ECO:0000256" key="2">
    <source>
        <dbReference type="SAM" id="Phobius"/>
    </source>
</evidence>
<reference evidence="3" key="1">
    <citation type="submission" date="2016-01" db="EMBL/GenBank/DDBJ databases">
        <authorList>
            <person name="Peeters C."/>
        </authorList>
    </citation>
    <scope>NUCLEOTIDE SEQUENCE [LARGE SCALE GENOMIC DNA]</scope>
    <source>
        <strain evidence="3">LMG 22937</strain>
    </source>
</reference>
<gene>
    <name evidence="3" type="ORF">AWB67_03392</name>
</gene>
<evidence type="ECO:0000256" key="1">
    <source>
        <dbReference type="SAM" id="Coils"/>
    </source>
</evidence>
<evidence type="ECO:0000313" key="3">
    <source>
        <dbReference type="EMBL" id="SAL64221.1"/>
    </source>
</evidence>
<protein>
    <submittedName>
        <fullName evidence="3">Low affinity iron permease</fullName>
    </submittedName>
</protein>
<keyword evidence="2" id="KW-1133">Transmembrane helix</keyword>
<accession>A0A158J7A9</accession>
<proteinExistence type="predicted"/>
<keyword evidence="2" id="KW-0472">Membrane</keyword>
<comment type="caution">
    <text evidence="3">The sequence shown here is derived from an EMBL/GenBank/DDBJ whole genome shotgun (WGS) entry which is preliminary data.</text>
</comment>
<keyword evidence="4" id="KW-1185">Reference proteome</keyword>
<feature type="transmembrane region" description="Helical" evidence="2">
    <location>
        <begin position="46"/>
        <end position="65"/>
    </location>
</feature>
<dbReference type="GO" id="GO:0055085">
    <property type="term" value="P:transmembrane transport"/>
    <property type="evidence" value="ECO:0007669"/>
    <property type="project" value="InterPro"/>
</dbReference>